<protein>
    <recommendedName>
        <fullName evidence="5">Carbohydrate-binding domain-containing protein</fullName>
    </recommendedName>
</protein>
<name>I5AVF8_EUBC6</name>
<evidence type="ECO:0000313" key="3">
    <source>
        <dbReference type="EMBL" id="EIM57781.1"/>
    </source>
</evidence>
<gene>
    <name evidence="3" type="ORF">EubceDRAFT1_2008</name>
</gene>
<feature type="compositionally biased region" description="Low complexity" evidence="1">
    <location>
        <begin position="399"/>
        <end position="416"/>
    </location>
</feature>
<keyword evidence="4" id="KW-1185">Reference proteome</keyword>
<organism evidence="3 4">
    <name type="scientific">Eubacterium cellulosolvens (strain ATCC 43171 / JCM 9499 / 6)</name>
    <name type="common">Cillobacterium cellulosolvens</name>
    <dbReference type="NCBI Taxonomy" id="633697"/>
    <lineage>
        <taxon>Bacteria</taxon>
        <taxon>Bacillati</taxon>
        <taxon>Bacillota</taxon>
        <taxon>Clostridia</taxon>
        <taxon>Eubacteriales</taxon>
        <taxon>Eubacteriaceae</taxon>
        <taxon>Eubacterium</taxon>
    </lineage>
</organism>
<feature type="region of interest" description="Disordered" evidence="1">
    <location>
        <begin position="388"/>
        <end position="418"/>
    </location>
</feature>
<feature type="chain" id="PRO_5039141378" description="Carbohydrate-binding domain-containing protein" evidence="2">
    <location>
        <begin position="26"/>
        <end position="438"/>
    </location>
</feature>
<dbReference type="Proteomes" id="UP000005753">
    <property type="component" value="Chromosome"/>
</dbReference>
<dbReference type="HOGENOM" id="CLU_625206_0_0_9"/>
<evidence type="ECO:0000313" key="4">
    <source>
        <dbReference type="Proteomes" id="UP000005753"/>
    </source>
</evidence>
<feature type="signal peptide" evidence="2">
    <location>
        <begin position="1"/>
        <end position="25"/>
    </location>
</feature>
<dbReference type="AlphaFoldDB" id="I5AVF8"/>
<evidence type="ECO:0008006" key="5">
    <source>
        <dbReference type="Google" id="ProtNLM"/>
    </source>
</evidence>
<dbReference type="OrthoDB" id="9817316at2"/>
<dbReference type="EMBL" id="CM001487">
    <property type="protein sequence ID" value="EIM57781.1"/>
    <property type="molecule type" value="Genomic_DNA"/>
</dbReference>
<accession>I5AVF8</accession>
<evidence type="ECO:0000256" key="2">
    <source>
        <dbReference type="SAM" id="SignalP"/>
    </source>
</evidence>
<sequence>MKRRRVLALLLSAFIGVSASVPVYADVAQAKAQVSQETIGEEVTGADLASQIASASKGDVIKLTADTNASTKGLIVEKGQDVTIDTNGHVLTLANSDDGNLKVYGKLTIIDSTGKGSVESHTQYTPTVGNSKGKVLSTAATTGQAMIEVCGSGALQIGKGASVVQDAEPWTGADTTSLYRYGNTAIGLTGSSKVTVDGGSIKAGSYAIRVYDKQSLYRLDRKETVDSVEVIVKSGKVVSENNSAISAKADGEDSKAKVTVSGGTVTGGINGVEVYSQDVTVTGGTITTTGTEAGETDNCTNMTGDTALFIGGFAQSSKVSISGGTFKAPADVPAVLDEGMTNVTYNYLCGIYDIKGGTYTAEVHSRQMQPGYINKKNSDGLWVVTAGKATPTPTPKVSPKPTTAGPTKKPTPTPAGKRVKYSELNLDGKCSLKNLLGV</sequence>
<reference evidence="3 4" key="1">
    <citation type="submission" date="2010-08" db="EMBL/GenBank/DDBJ databases">
        <authorList>
            <consortium name="US DOE Joint Genome Institute (JGI-PGF)"/>
            <person name="Lucas S."/>
            <person name="Copeland A."/>
            <person name="Lapidus A."/>
            <person name="Cheng J.-F."/>
            <person name="Bruce D."/>
            <person name="Goodwin L."/>
            <person name="Pitluck S."/>
            <person name="Land M.L."/>
            <person name="Hauser L."/>
            <person name="Chang Y.-J."/>
            <person name="Anderson I.J."/>
            <person name="Johnson E."/>
            <person name="Mulhopadhyay B."/>
            <person name="Kyrpides N."/>
            <person name="Woyke T.J."/>
        </authorList>
    </citation>
    <scope>NUCLEOTIDE SEQUENCE [LARGE SCALE GENOMIC DNA]</scope>
    <source>
        <strain evidence="3 4">6</strain>
    </source>
</reference>
<dbReference type="SUPFAM" id="SSF51126">
    <property type="entry name" value="Pectin lyase-like"/>
    <property type="match status" value="1"/>
</dbReference>
<keyword evidence="2" id="KW-0732">Signal</keyword>
<dbReference type="InterPro" id="IPR011050">
    <property type="entry name" value="Pectin_lyase_fold/virulence"/>
</dbReference>
<proteinExistence type="predicted"/>
<reference evidence="3 4" key="2">
    <citation type="submission" date="2012-02" db="EMBL/GenBank/DDBJ databases">
        <title>Improved High-Quality Draft sequence of Eubacterium cellulosolvens 6.</title>
        <authorList>
            <consortium name="US DOE Joint Genome Institute"/>
            <person name="Lucas S."/>
            <person name="Han J."/>
            <person name="Lapidus A."/>
            <person name="Cheng J.-F."/>
            <person name="Goodwin L."/>
            <person name="Pitluck S."/>
            <person name="Peters L."/>
            <person name="Mikhailova N."/>
            <person name="Gu W."/>
            <person name="Detter J.C."/>
            <person name="Han C."/>
            <person name="Tapia R."/>
            <person name="Land M."/>
            <person name="Hauser L."/>
            <person name="Kyrpides N."/>
            <person name="Ivanova N."/>
            <person name="Pagani I."/>
            <person name="Johnson E."/>
            <person name="Mukhopadhyay B."/>
            <person name="Anderson I."/>
            <person name="Woyke T."/>
        </authorList>
    </citation>
    <scope>NUCLEOTIDE SEQUENCE [LARGE SCALE GENOMIC DNA]</scope>
    <source>
        <strain evidence="3 4">6</strain>
    </source>
</reference>
<evidence type="ECO:0000256" key="1">
    <source>
        <dbReference type="SAM" id="MobiDB-lite"/>
    </source>
</evidence>